<dbReference type="InterPro" id="IPR011493">
    <property type="entry name" value="GLUG"/>
</dbReference>
<keyword evidence="4" id="KW-1185">Reference proteome</keyword>
<feature type="domain" description="GLUG" evidence="2">
    <location>
        <begin position="272"/>
        <end position="296"/>
    </location>
</feature>
<dbReference type="KEGG" id="alus:STSP2_00317"/>
<dbReference type="EMBL" id="CP019791">
    <property type="protein sequence ID" value="AQT67174.1"/>
    <property type="molecule type" value="Genomic_DNA"/>
</dbReference>
<evidence type="ECO:0000256" key="1">
    <source>
        <dbReference type="SAM" id="SignalP"/>
    </source>
</evidence>
<name>A0A1U9NHE8_9BACT</name>
<feature type="domain" description="GLUG" evidence="2">
    <location>
        <begin position="234"/>
        <end position="254"/>
    </location>
</feature>
<dbReference type="AlphaFoldDB" id="A0A1U9NHE8"/>
<dbReference type="Proteomes" id="UP000189674">
    <property type="component" value="Chromosome"/>
</dbReference>
<gene>
    <name evidence="3" type="ORF">STSP2_00317</name>
</gene>
<sequence length="512" mass="52488" precursor="true">MKDTRFFLCSVCAVFVFVCGSVFGAGGVLPGDGSEGNPYVIEDIADFNEFADPANSAVYWAGGVHTQLGCDIDLSGLSYSQAVIGPDTDITSINFQGTAYSGSFDGCGFEVAGLTIDDDNVGESFVGLFGYVDGGTVENVGVVDCSISVGVDGGTANHSVQSAGAVCGGVYNGTVSNCYSTGVIMVDVSSSGRVDIFSIGGVVGSFWGTMSGSWSECAITCTGSSSSYANLDRIGGLVGHAEGWLSDCYATGAIEVNIVKGGTGSYINYYLHQIGGLIGKNYDGTIERCYASGDVSAAAECYSYAVTHAIGGLVGYNTGHTSDSYSVGNVTASAAGDSRYGSSYRVGGLMGSNQSEVVNCYAAGGVSASATGSINNIKEVGGLCGLNNGSFSACFWDTEVSGMVTSAGGTGKTTAEMSSETMYVSAGWDFDDTDGSADWRMGSTYPMLIWEEVNVVDLEELALLAEYWGMSGCAVGEACAEVDWYVDGAIDILDMCQLAGSWLGAEVSVSGS</sequence>
<proteinExistence type="predicted"/>
<keyword evidence="1" id="KW-0732">Signal</keyword>
<protein>
    <submittedName>
        <fullName evidence="3">GLUG domain protein</fullName>
    </submittedName>
</protein>
<feature type="chain" id="PRO_5012866383" evidence="1">
    <location>
        <begin position="25"/>
        <end position="512"/>
    </location>
</feature>
<evidence type="ECO:0000313" key="4">
    <source>
        <dbReference type="Proteomes" id="UP000189674"/>
    </source>
</evidence>
<evidence type="ECO:0000259" key="2">
    <source>
        <dbReference type="Pfam" id="PF07581"/>
    </source>
</evidence>
<organism evidence="3 4">
    <name type="scientific">Anaerohalosphaera lusitana</name>
    <dbReference type="NCBI Taxonomy" id="1936003"/>
    <lineage>
        <taxon>Bacteria</taxon>
        <taxon>Pseudomonadati</taxon>
        <taxon>Planctomycetota</taxon>
        <taxon>Phycisphaerae</taxon>
        <taxon>Sedimentisphaerales</taxon>
        <taxon>Anaerohalosphaeraceae</taxon>
        <taxon>Anaerohalosphaera</taxon>
    </lineage>
</organism>
<dbReference type="Pfam" id="PF07581">
    <property type="entry name" value="Glug"/>
    <property type="match status" value="2"/>
</dbReference>
<dbReference type="Gene3D" id="2.160.20.110">
    <property type="match status" value="1"/>
</dbReference>
<reference evidence="4" key="1">
    <citation type="submission" date="2017-02" db="EMBL/GenBank/DDBJ databases">
        <title>Comparative genomics and description of representatives of a novel lineage of planctomycetes thriving in anoxic sediments.</title>
        <authorList>
            <person name="Spring S."/>
            <person name="Bunk B."/>
            <person name="Sproer C."/>
        </authorList>
    </citation>
    <scope>NUCLEOTIDE SEQUENCE [LARGE SCALE GENOMIC DNA]</scope>
    <source>
        <strain evidence="4">ST-NAGAB-D1</strain>
    </source>
</reference>
<dbReference type="RefSeq" id="WP_169852899.1">
    <property type="nucleotide sequence ID" value="NZ_CP019791.1"/>
</dbReference>
<accession>A0A1U9NHE8</accession>
<feature type="signal peptide" evidence="1">
    <location>
        <begin position="1"/>
        <end position="24"/>
    </location>
</feature>
<evidence type="ECO:0000313" key="3">
    <source>
        <dbReference type="EMBL" id="AQT67174.1"/>
    </source>
</evidence>